<feature type="modified residue" description="4-aspartylphosphate" evidence="1">
    <location>
        <position position="333"/>
    </location>
</feature>
<dbReference type="OrthoDB" id="23692at2"/>
<sequence>MKILIVDDEPGTRLMVASMVRRLGHAVLEAEDGGDGWHRFQAERPDVVITDWAMPGLDGTELTARVRGIEGGGYTYIMVLSARVDEEASRDAVRAGADDVLAKPPDPAELERGLIAAERLVTMHRRMTSDARRDPMTGAGSRLRLDEDLLALCARVVRYGHAYCVAMIGVQPGGDDAVRRAGAALAHQIRSGDVLYRYGPAQFVVLLPEQGLDTASLAANRLREATEQAVPEGTSVSVGIVTTGSEPEPGPLLAAAEAALAQAATSAAGVVGQGGDRGNAIRLLLADDDPVSRLMLGAILKREPGFDLVGEAEDAAQAIELALRRRPDVVLLDVNMPGGGGARAAVEIREGLPDVKIVAISADDSQGSQYDMMRAGAVGFLAKGSPDEEILRVIRSSARW</sequence>
<dbReference type="PANTHER" id="PTHR43228">
    <property type="entry name" value="TWO-COMPONENT RESPONSE REGULATOR"/>
    <property type="match status" value="1"/>
</dbReference>
<dbReference type="EMBL" id="RBIL01000002">
    <property type="protein sequence ID" value="RKQ87889.1"/>
    <property type="molecule type" value="Genomic_DNA"/>
</dbReference>
<dbReference type="CDD" id="cd17535">
    <property type="entry name" value="REC_NarL-like"/>
    <property type="match status" value="1"/>
</dbReference>
<organism evidence="4 5">
    <name type="scientific">Solirubrobacter pauli</name>
    <dbReference type="NCBI Taxonomy" id="166793"/>
    <lineage>
        <taxon>Bacteria</taxon>
        <taxon>Bacillati</taxon>
        <taxon>Actinomycetota</taxon>
        <taxon>Thermoleophilia</taxon>
        <taxon>Solirubrobacterales</taxon>
        <taxon>Solirubrobacteraceae</taxon>
        <taxon>Solirubrobacter</taxon>
    </lineage>
</organism>
<dbReference type="PANTHER" id="PTHR43228:SF1">
    <property type="entry name" value="TWO-COMPONENT RESPONSE REGULATOR ARR22"/>
    <property type="match status" value="1"/>
</dbReference>
<comment type="caution">
    <text evidence="4">The sequence shown here is derived from an EMBL/GenBank/DDBJ whole genome shotgun (WGS) entry which is preliminary data.</text>
</comment>
<dbReference type="InterPro" id="IPR000160">
    <property type="entry name" value="GGDEF_dom"/>
</dbReference>
<dbReference type="PROSITE" id="PS50110">
    <property type="entry name" value="RESPONSE_REGULATORY"/>
    <property type="match status" value="2"/>
</dbReference>
<dbReference type="InterPro" id="IPR011006">
    <property type="entry name" value="CheY-like_superfamily"/>
</dbReference>
<dbReference type="Gene3D" id="3.30.70.270">
    <property type="match status" value="1"/>
</dbReference>
<name>A0A660L4T9_9ACTN</name>
<dbReference type="InterPro" id="IPR058245">
    <property type="entry name" value="NreC/VraR/RcsB-like_REC"/>
</dbReference>
<keyword evidence="1" id="KW-0597">Phosphoprotein</keyword>
<dbReference type="InterPro" id="IPR029787">
    <property type="entry name" value="Nucleotide_cyclase"/>
</dbReference>
<evidence type="ECO:0000259" key="2">
    <source>
        <dbReference type="PROSITE" id="PS50110"/>
    </source>
</evidence>
<dbReference type="InterPro" id="IPR043128">
    <property type="entry name" value="Rev_trsase/Diguanyl_cyclase"/>
</dbReference>
<dbReference type="CDD" id="cd00156">
    <property type="entry name" value="REC"/>
    <property type="match status" value="1"/>
</dbReference>
<dbReference type="Gene3D" id="3.40.50.2300">
    <property type="match status" value="2"/>
</dbReference>
<evidence type="ECO:0000259" key="3">
    <source>
        <dbReference type="PROSITE" id="PS50887"/>
    </source>
</evidence>
<protein>
    <submittedName>
        <fullName evidence="4">Diguanylate cyclase (GGDEF)-like protein</fullName>
    </submittedName>
</protein>
<dbReference type="Pfam" id="PF00990">
    <property type="entry name" value="GGDEF"/>
    <property type="match status" value="1"/>
</dbReference>
<dbReference type="AlphaFoldDB" id="A0A660L4T9"/>
<dbReference type="InterPro" id="IPR001789">
    <property type="entry name" value="Sig_transdc_resp-reg_receiver"/>
</dbReference>
<dbReference type="SMART" id="SM00448">
    <property type="entry name" value="REC"/>
    <property type="match status" value="2"/>
</dbReference>
<evidence type="ECO:0000256" key="1">
    <source>
        <dbReference type="PROSITE-ProRule" id="PRU00169"/>
    </source>
</evidence>
<gene>
    <name evidence="4" type="ORF">C8N24_5921</name>
</gene>
<dbReference type="SUPFAM" id="SSF52172">
    <property type="entry name" value="CheY-like"/>
    <property type="match status" value="2"/>
</dbReference>
<feature type="domain" description="Response regulatory" evidence="2">
    <location>
        <begin position="2"/>
        <end position="118"/>
    </location>
</feature>
<feature type="domain" description="Response regulatory" evidence="2">
    <location>
        <begin position="282"/>
        <end position="398"/>
    </location>
</feature>
<accession>A0A660L4T9</accession>
<reference evidence="4 5" key="1">
    <citation type="submission" date="2018-10" db="EMBL/GenBank/DDBJ databases">
        <title>Genomic Encyclopedia of Archaeal and Bacterial Type Strains, Phase II (KMG-II): from individual species to whole genera.</title>
        <authorList>
            <person name="Goeker M."/>
        </authorList>
    </citation>
    <scope>NUCLEOTIDE SEQUENCE [LARGE SCALE GENOMIC DNA]</scope>
    <source>
        <strain evidence="4 5">DSM 14954</strain>
    </source>
</reference>
<proteinExistence type="predicted"/>
<feature type="domain" description="GGDEF" evidence="3">
    <location>
        <begin position="161"/>
        <end position="283"/>
    </location>
</feature>
<dbReference type="GO" id="GO:0000160">
    <property type="term" value="P:phosphorelay signal transduction system"/>
    <property type="evidence" value="ECO:0007669"/>
    <property type="project" value="InterPro"/>
</dbReference>
<keyword evidence="5" id="KW-1185">Reference proteome</keyword>
<dbReference type="RefSeq" id="WP_121256904.1">
    <property type="nucleotide sequence ID" value="NZ_RBIL01000002.1"/>
</dbReference>
<evidence type="ECO:0000313" key="4">
    <source>
        <dbReference type="EMBL" id="RKQ87889.1"/>
    </source>
</evidence>
<dbReference type="InterPro" id="IPR052048">
    <property type="entry name" value="ST_Response_Regulator"/>
</dbReference>
<dbReference type="SUPFAM" id="SSF55073">
    <property type="entry name" value="Nucleotide cyclase"/>
    <property type="match status" value="1"/>
</dbReference>
<dbReference type="Pfam" id="PF00072">
    <property type="entry name" value="Response_reg"/>
    <property type="match status" value="2"/>
</dbReference>
<dbReference type="SMART" id="SM00267">
    <property type="entry name" value="GGDEF"/>
    <property type="match status" value="1"/>
</dbReference>
<evidence type="ECO:0000313" key="5">
    <source>
        <dbReference type="Proteomes" id="UP000278962"/>
    </source>
</evidence>
<dbReference type="PROSITE" id="PS50887">
    <property type="entry name" value="GGDEF"/>
    <property type="match status" value="1"/>
</dbReference>
<dbReference type="Proteomes" id="UP000278962">
    <property type="component" value="Unassembled WGS sequence"/>
</dbReference>
<feature type="modified residue" description="4-aspartylphosphate" evidence="1">
    <location>
        <position position="51"/>
    </location>
</feature>